<organism evidence="3 4">
    <name type="scientific">Frankliniella fusca</name>
    <dbReference type="NCBI Taxonomy" id="407009"/>
    <lineage>
        <taxon>Eukaryota</taxon>
        <taxon>Metazoa</taxon>
        <taxon>Ecdysozoa</taxon>
        <taxon>Arthropoda</taxon>
        <taxon>Hexapoda</taxon>
        <taxon>Insecta</taxon>
        <taxon>Pterygota</taxon>
        <taxon>Neoptera</taxon>
        <taxon>Paraneoptera</taxon>
        <taxon>Thysanoptera</taxon>
        <taxon>Terebrantia</taxon>
        <taxon>Thripoidea</taxon>
        <taxon>Thripidae</taxon>
        <taxon>Frankliniella</taxon>
    </lineage>
</organism>
<feature type="region of interest" description="Disordered" evidence="1">
    <location>
        <begin position="736"/>
        <end position="768"/>
    </location>
</feature>
<name>A0AAE1H3L4_9NEOP</name>
<feature type="compositionally biased region" description="Low complexity" evidence="1">
    <location>
        <begin position="757"/>
        <end position="767"/>
    </location>
</feature>
<evidence type="ECO:0000313" key="4">
    <source>
        <dbReference type="Proteomes" id="UP001219518"/>
    </source>
</evidence>
<dbReference type="PANTHER" id="PTHR23185">
    <property type="entry name" value="PROTEIN VIRILIZER HOMOLOG"/>
    <property type="match status" value="1"/>
</dbReference>
<dbReference type="AlphaFoldDB" id="A0AAE1H3L4"/>
<feature type="compositionally biased region" description="Gly residues" evidence="1">
    <location>
        <begin position="910"/>
        <end position="919"/>
    </location>
</feature>
<dbReference type="GO" id="GO:0003723">
    <property type="term" value="F:RNA binding"/>
    <property type="evidence" value="ECO:0007669"/>
    <property type="project" value="TreeGrafter"/>
</dbReference>
<feature type="signal peptide" evidence="2">
    <location>
        <begin position="1"/>
        <end position="16"/>
    </location>
</feature>
<keyword evidence="4" id="KW-1185">Reference proteome</keyword>
<feature type="chain" id="PRO_5042111803" evidence="2">
    <location>
        <begin position="17"/>
        <end position="933"/>
    </location>
</feature>
<evidence type="ECO:0000313" key="3">
    <source>
        <dbReference type="EMBL" id="KAK3914172.1"/>
    </source>
</evidence>
<dbReference type="InterPro" id="IPR026736">
    <property type="entry name" value="Virilizer"/>
</dbReference>
<gene>
    <name evidence="3" type="ORF">KUF71_023585</name>
</gene>
<protein>
    <submittedName>
        <fullName evidence="3">Protein virilizer-like protein</fullName>
    </submittedName>
</protein>
<evidence type="ECO:0000256" key="2">
    <source>
        <dbReference type="SAM" id="SignalP"/>
    </source>
</evidence>
<proteinExistence type="predicted"/>
<accession>A0AAE1H3L4</accession>
<dbReference type="Proteomes" id="UP001219518">
    <property type="component" value="Unassembled WGS sequence"/>
</dbReference>
<dbReference type="GO" id="GO:0036396">
    <property type="term" value="C:RNA N6-methyladenosine methyltransferase complex"/>
    <property type="evidence" value="ECO:0007669"/>
    <property type="project" value="TreeGrafter"/>
</dbReference>
<dbReference type="EMBL" id="JAHWGI010000356">
    <property type="protein sequence ID" value="KAK3914172.1"/>
    <property type="molecule type" value="Genomic_DNA"/>
</dbReference>
<feature type="region of interest" description="Disordered" evidence="1">
    <location>
        <begin position="802"/>
        <end position="825"/>
    </location>
</feature>
<keyword evidence="2" id="KW-0732">Signal</keyword>
<dbReference type="PANTHER" id="PTHR23185:SF0">
    <property type="entry name" value="PROTEIN VIRILIZER HOMOLOG"/>
    <property type="match status" value="1"/>
</dbReference>
<comment type="caution">
    <text evidence="3">The sequence shown here is derived from an EMBL/GenBank/DDBJ whole genome shotgun (WGS) entry which is preliminary data.</text>
</comment>
<reference evidence="3" key="2">
    <citation type="journal article" date="2023" name="BMC Genomics">
        <title>Pest status, molecular evolution, and epigenetic factors derived from the genome assembly of Frankliniella fusca, a thysanopteran phytovirus vector.</title>
        <authorList>
            <person name="Catto M.A."/>
            <person name="Labadie P.E."/>
            <person name="Jacobson A.L."/>
            <person name="Kennedy G.G."/>
            <person name="Srinivasan R."/>
            <person name="Hunt B.G."/>
        </authorList>
    </citation>
    <scope>NUCLEOTIDE SEQUENCE</scope>
    <source>
        <strain evidence="3">PL_HMW_Pooled</strain>
    </source>
</reference>
<evidence type="ECO:0000256" key="1">
    <source>
        <dbReference type="SAM" id="MobiDB-lite"/>
    </source>
</evidence>
<sequence length="933" mass="102431">MSFVLPALELLRQMLTLVIQCRNTDFQDLTAINAILQTYTLLHAFPSSAFAYPAAQQGCREVIETLLAYTQPVQPASSSEKEGLNNSLWTLMMAEVLKYITTNAHTFMSGLLLLSELLPLPLPVQTRSPLPSDEIAQTMTSRRLWCAHLHSLSSTIGDLISTLCGSSCPSLLQLLRRVCVQLSDLAAPTALVVVRSILDAILVSLNIHPKAPPASLQPEGPCSSHTARLLNFLACLITHASVKCATLNLLCAGARGSGVKADERFPPLISALCRILRTPYDKPPHIQAQECVVSVIQSLCDVDISLLPPPGTGVDSTASSQQFLASALPPREILATFCAVLLEHVTILQHSFTTLLPTVRTFLMLAEHDYGFYHLKSKDSADLLSTLSTLLELLRVCILPEGEYSDTDISSSRSKMVAKLFNSPHHAVQTKNSDHIKDEPEAMDVDVPLVNNDTEQSSMSINSNNHSVKEEPMDDLVSRKKTSMNADQVLEQTIPTEFQTPLPNHQPQQPIPTKALNNDLESQSTGGLPARKLALSVSELSTVIGWHRSDLPHPLADAENSESSSKRHPILLLEKLLRDCSAEEESLESLHESVSGLLRILDDEDNLPTEHKASDVGEVTLPPPESLLTQFSLRPVFTICESDDDRLSLGYWLSVPTSDEGDQDTEQVACDLLDFSREHIPDLHLLAESVRLCRLRAGLGEDVDVERSDVENSKKRVTGDDVKYLSSDLKTRRPFVTPMRGRGFSRPVPQRGDLFRSRPPNTSRPPSLHVDDFVALETCGAQPTGPTGYNKMSMRAAKDMMATRSRGRGRGFGSERGRFFGSGHQYRREGGLRASNIRGDGPNSWVPHENPGQMAGIGPQRQFRAIDQGRDGRVMREEKFGSSLAGRLGSIRGLNWPGGKEGDRFNRGPGPMGRGGGGNSRRDSGRHQRTFTR</sequence>
<feature type="region of interest" description="Disordered" evidence="1">
    <location>
        <begin position="888"/>
        <end position="933"/>
    </location>
</feature>
<reference evidence="3" key="1">
    <citation type="submission" date="2021-07" db="EMBL/GenBank/DDBJ databases">
        <authorList>
            <person name="Catto M.A."/>
            <person name="Jacobson A."/>
            <person name="Kennedy G."/>
            <person name="Labadie P."/>
            <person name="Hunt B.G."/>
            <person name="Srinivasan R."/>
        </authorList>
    </citation>
    <scope>NUCLEOTIDE SEQUENCE</scope>
    <source>
        <strain evidence="3">PL_HMW_Pooled</strain>
        <tissue evidence="3">Head</tissue>
    </source>
</reference>